<feature type="domain" description="PIN" evidence="5">
    <location>
        <begin position="26"/>
        <end position="127"/>
    </location>
</feature>
<dbReference type="Gene3D" id="3.40.50.1010">
    <property type="entry name" value="5'-nuclease"/>
    <property type="match status" value="1"/>
</dbReference>
<dbReference type="AlphaFoldDB" id="F2HHV8"/>
<keyword evidence="2" id="KW-0690">Ribosome biogenesis</keyword>
<evidence type="ECO:0000256" key="2">
    <source>
        <dbReference type="ARBA" id="ARBA00022517"/>
    </source>
</evidence>
<evidence type="ECO:0000313" key="6">
    <source>
        <dbReference type="EMBL" id="AEA38904.1"/>
    </source>
</evidence>
<keyword evidence="4" id="KW-0539">Nucleus</keyword>
<dbReference type="RefSeq" id="XP_003239802.1">
    <property type="nucleotide sequence ID" value="XM_003239754.1"/>
</dbReference>
<evidence type="ECO:0000256" key="1">
    <source>
        <dbReference type="ARBA" id="ARBA00004604"/>
    </source>
</evidence>
<dbReference type="InterPro" id="IPR029060">
    <property type="entry name" value="PIN-like_dom_sf"/>
</dbReference>
<keyword evidence="3" id="KW-0698">rRNA processing</keyword>
<dbReference type="SUPFAM" id="SSF88723">
    <property type="entry name" value="PIN domain-like"/>
    <property type="match status" value="1"/>
</dbReference>
<evidence type="ECO:0000259" key="5">
    <source>
        <dbReference type="SMART" id="SM00670"/>
    </source>
</evidence>
<dbReference type="PANTHER" id="PTHR12416">
    <property type="entry name" value="RRNA-PROCESSING PROTEIN UTP23 HOMOLOG"/>
    <property type="match status" value="1"/>
</dbReference>
<evidence type="ECO:0000313" key="7">
    <source>
        <dbReference type="Proteomes" id="UP000243423"/>
    </source>
</evidence>
<gene>
    <name evidence="6" type="primary">fcf1</name>
    <name evidence="6" type="ORF">CPARA_2gp246</name>
</gene>
<organism evidence="6 7">
    <name type="scientific">Cryptomonas paramaecium</name>
    <dbReference type="NCBI Taxonomy" id="2898"/>
    <lineage>
        <taxon>Eukaryota</taxon>
        <taxon>Cryptophyceae</taxon>
        <taxon>Cryptomonadales</taxon>
        <taxon>Cryptomonadaceae</taxon>
        <taxon>Cryptomonas</taxon>
    </lineage>
</organism>
<evidence type="ECO:0000256" key="3">
    <source>
        <dbReference type="ARBA" id="ARBA00022552"/>
    </source>
</evidence>
<dbReference type="GeneID" id="10447145"/>
<keyword evidence="6" id="KW-0542">Nucleomorph</keyword>
<dbReference type="GO" id="GO:0006364">
    <property type="term" value="P:rRNA processing"/>
    <property type="evidence" value="ECO:0007669"/>
    <property type="project" value="UniProtKB-KW"/>
</dbReference>
<name>F2HHV8_9CRYP</name>
<evidence type="ECO:0000256" key="4">
    <source>
        <dbReference type="ARBA" id="ARBA00023242"/>
    </source>
</evidence>
<dbReference type="InterPro" id="IPR002716">
    <property type="entry name" value="PIN_dom"/>
</dbReference>
<reference evidence="6 7" key="1">
    <citation type="journal article" date="2011" name="Genome Biol. Evol.">
        <title>Complete nucleomorph genome sequence of the nonphotosynthetic alga Cryptomonas paramecium reveals a core nucleomorph gene set.</title>
        <authorList>
            <person name="Tanifuji G."/>
            <person name="Onodera N.T."/>
            <person name="Wheeler T.J."/>
            <person name="Dlutek M."/>
            <person name="Donaher N."/>
            <person name="Archibald J.M."/>
        </authorList>
    </citation>
    <scope>NUCLEOTIDE SEQUENCE [LARGE SCALE GENOMIC DNA]</scope>
    <source>
        <strain evidence="6 7">CCAP977/2A</strain>
    </source>
</reference>
<geneLocation type="nucleomorph" evidence="6"/>
<sequence length="149" mass="17375">MFSLNKNKFKPSIDRSKLTTISASPYLIILDTNFIYFSLKNKINLFQGLSTCLSGLYIPFVPECVISEIRKLGPRFKTALECLRDRRIIKYKCNHVYKIIYADSCIENIIKRFKCFMVATCDSKLKKRLKILSKLPIISIKKKSFFLET</sequence>
<dbReference type="Pfam" id="PF04900">
    <property type="entry name" value="Fcf1"/>
    <property type="match status" value="1"/>
</dbReference>
<dbReference type="EMBL" id="CP002173">
    <property type="protein sequence ID" value="AEA38904.1"/>
    <property type="molecule type" value="Genomic_DNA"/>
</dbReference>
<protein>
    <submittedName>
        <fullName evidence="6">Pre-rRNA processing protein, FCF1</fullName>
    </submittedName>
</protein>
<dbReference type="SMART" id="SM00670">
    <property type="entry name" value="PINc"/>
    <property type="match status" value="1"/>
</dbReference>
<comment type="subcellular location">
    <subcellularLocation>
        <location evidence="1">Nucleus</location>
        <location evidence="1">Nucleolus</location>
    </subcellularLocation>
</comment>
<accession>F2HHV8</accession>
<dbReference type="Proteomes" id="UP000243423">
    <property type="component" value="Nucleomorph 2"/>
</dbReference>
<dbReference type="GO" id="GO:0032040">
    <property type="term" value="C:small-subunit processome"/>
    <property type="evidence" value="ECO:0007669"/>
    <property type="project" value="InterPro"/>
</dbReference>
<proteinExistence type="predicted"/>
<dbReference type="InterPro" id="IPR006984">
    <property type="entry name" value="Fcf1/UTP23"/>
</dbReference>